<dbReference type="NCBIfam" id="NF046042">
    <property type="entry name" value="LicT"/>
    <property type="match status" value="1"/>
</dbReference>
<evidence type="ECO:0000313" key="3">
    <source>
        <dbReference type="EMBL" id="WYJ75720.1"/>
    </source>
</evidence>
<dbReference type="InterPro" id="IPR011608">
    <property type="entry name" value="PRD"/>
</dbReference>
<feature type="domain" description="PRD" evidence="2">
    <location>
        <begin position="65"/>
        <end position="170"/>
    </location>
</feature>
<dbReference type="PANTHER" id="PTHR30185">
    <property type="entry name" value="CRYPTIC BETA-GLUCOSIDE BGL OPERON ANTITERMINATOR"/>
    <property type="match status" value="1"/>
</dbReference>
<evidence type="ECO:0000313" key="4">
    <source>
        <dbReference type="Proteomes" id="UP000664701"/>
    </source>
</evidence>
<dbReference type="PROSITE" id="PS51372">
    <property type="entry name" value="PRD_2"/>
    <property type="match status" value="2"/>
</dbReference>
<sequence length="282" mass="32916">MEILRILNNNVVVALNDDQKEVVLMGNGLGFQKKPGFQVDKSRIEKVFEIKNQVESIRIEQMLSEIPEDVIAIAFDILNYAKKKLNKEFNETSFISFADHLHTAIQRAKKGIQMKNFLLWDIKRFFPEELAIARKGIQFVNEKMGIELSDDESGFLTLHIVNAEIDSTNEAAINLTQMIEEILTVIKYTLKINFAENDIYFQRFITHLRFFSERVLNARLDEIEEDAVENELFVLINKKYPEAFEATKKVVELLDTRWHYQASKDEQVYITIHIARIIEKTK</sequence>
<dbReference type="SUPFAM" id="SSF63520">
    <property type="entry name" value="PTS-regulatory domain, PRD"/>
    <property type="match status" value="2"/>
</dbReference>
<evidence type="ECO:0000256" key="1">
    <source>
        <dbReference type="ARBA" id="ARBA00022737"/>
    </source>
</evidence>
<name>A0ABZ2SIL2_9ENTE</name>
<dbReference type="Pfam" id="PF03123">
    <property type="entry name" value="CAT_RBD"/>
    <property type="match status" value="1"/>
</dbReference>
<gene>
    <name evidence="3" type="ORF">DOK78_000296</name>
</gene>
<dbReference type="Proteomes" id="UP000664701">
    <property type="component" value="Chromosome"/>
</dbReference>
<dbReference type="SUPFAM" id="SSF50151">
    <property type="entry name" value="SacY-like RNA-binding domain"/>
    <property type="match status" value="1"/>
</dbReference>
<dbReference type="Gene3D" id="1.10.1790.10">
    <property type="entry name" value="PRD domain"/>
    <property type="match status" value="2"/>
</dbReference>
<reference evidence="3 4" key="1">
    <citation type="submission" date="2024-03" db="EMBL/GenBank/DDBJ databases">
        <title>The Genome Sequence of Enterococcus sp. DIV2402.</title>
        <authorList>
            <consortium name="The Broad Institute Genomics Platform"/>
            <consortium name="The Broad Institute Microbial Omics Core"/>
            <consortium name="The Broad Institute Genomic Center for Infectious Diseases"/>
            <person name="Earl A."/>
            <person name="Manson A."/>
            <person name="Gilmore M."/>
            <person name="Schwartman J."/>
            <person name="Shea T."/>
            <person name="Abouelleil A."/>
            <person name="Cao P."/>
            <person name="Chapman S."/>
            <person name="Cusick C."/>
            <person name="Young S."/>
            <person name="Neafsey D."/>
            <person name="Nusbaum C."/>
            <person name="Birren B."/>
        </authorList>
    </citation>
    <scope>NUCLEOTIDE SEQUENCE [LARGE SCALE GENOMIC DNA]</scope>
    <source>
        <strain evidence="3 4">DIV2402</strain>
    </source>
</reference>
<accession>A0ABZ2SIL2</accession>
<dbReference type="InterPro" id="IPR036650">
    <property type="entry name" value="CAT_RNA-bd_dom_sf"/>
</dbReference>
<protein>
    <submittedName>
        <fullName evidence="3">Beta-glucoside operon transcriptional antiterminator</fullName>
    </submittedName>
</protein>
<organism evidence="3 4">
    <name type="scientific">Candidatus Enterococcus lowellii</name>
    <dbReference type="NCBI Taxonomy" id="2230877"/>
    <lineage>
        <taxon>Bacteria</taxon>
        <taxon>Bacillati</taxon>
        <taxon>Bacillota</taxon>
        <taxon>Bacilli</taxon>
        <taxon>Lactobacillales</taxon>
        <taxon>Enterococcaceae</taxon>
        <taxon>Enterococcus</taxon>
    </lineage>
</organism>
<dbReference type="RefSeq" id="WP_207941530.1">
    <property type="nucleotide sequence ID" value="NZ_CP147251.1"/>
</dbReference>
<dbReference type="EMBL" id="CP147251">
    <property type="protein sequence ID" value="WYJ75720.1"/>
    <property type="molecule type" value="Genomic_DNA"/>
</dbReference>
<dbReference type="InterPro" id="IPR050661">
    <property type="entry name" value="BglG_antiterminators"/>
</dbReference>
<dbReference type="Gene3D" id="2.30.24.10">
    <property type="entry name" value="CAT RNA-binding domain"/>
    <property type="match status" value="1"/>
</dbReference>
<feature type="domain" description="PRD" evidence="2">
    <location>
        <begin position="172"/>
        <end position="282"/>
    </location>
</feature>
<dbReference type="Pfam" id="PF00874">
    <property type="entry name" value="PRD"/>
    <property type="match status" value="2"/>
</dbReference>
<evidence type="ECO:0000259" key="2">
    <source>
        <dbReference type="PROSITE" id="PS51372"/>
    </source>
</evidence>
<dbReference type="InterPro" id="IPR004341">
    <property type="entry name" value="CAT_RNA-bd_dom"/>
</dbReference>
<proteinExistence type="predicted"/>
<keyword evidence="4" id="KW-1185">Reference proteome</keyword>
<keyword evidence="1" id="KW-0677">Repeat</keyword>
<dbReference type="PANTHER" id="PTHR30185:SF15">
    <property type="entry name" value="CRYPTIC BETA-GLUCOSIDE BGL OPERON ANTITERMINATOR"/>
    <property type="match status" value="1"/>
</dbReference>
<dbReference type="SMART" id="SM01061">
    <property type="entry name" value="CAT_RBD"/>
    <property type="match status" value="1"/>
</dbReference>
<dbReference type="InterPro" id="IPR036634">
    <property type="entry name" value="PRD_sf"/>
</dbReference>